<comment type="subcellular location">
    <subcellularLocation>
        <location evidence="1">Membrane</location>
        <topology evidence="1">Peripheral membrane protein</topology>
    </subcellularLocation>
    <subcellularLocation>
        <location evidence="3">Membrane</location>
        <topology evidence="3">Single-pass type I membrane protein</topology>
    </subcellularLocation>
    <subcellularLocation>
        <location evidence="2">Secreted</location>
        <location evidence="2">Cell wall</location>
    </subcellularLocation>
</comment>
<evidence type="ECO:0000256" key="10">
    <source>
        <dbReference type="ARBA" id="ARBA00022741"/>
    </source>
</evidence>
<evidence type="ECO:0000256" key="1">
    <source>
        <dbReference type="ARBA" id="ARBA00004170"/>
    </source>
</evidence>
<keyword evidence="5" id="KW-0964">Secreted</keyword>
<dbReference type="InterPro" id="IPR000719">
    <property type="entry name" value="Prot_kinase_dom"/>
</dbReference>
<dbReference type="AlphaFoldDB" id="A0AAN9QN75"/>
<dbReference type="SUPFAM" id="SSF56112">
    <property type="entry name" value="Protein kinase-like (PK-like)"/>
    <property type="match status" value="1"/>
</dbReference>
<evidence type="ECO:0000256" key="14">
    <source>
        <dbReference type="ARBA" id="ARBA00023136"/>
    </source>
</evidence>
<evidence type="ECO:0000313" key="21">
    <source>
        <dbReference type="Proteomes" id="UP001367508"/>
    </source>
</evidence>
<dbReference type="FunFam" id="1.10.510.10:FF:000445">
    <property type="entry name" value="MDIS1-interacting receptor like kinase 2"/>
    <property type="match status" value="1"/>
</dbReference>
<evidence type="ECO:0000256" key="8">
    <source>
        <dbReference type="ARBA" id="ARBA00022729"/>
    </source>
</evidence>
<evidence type="ECO:0000256" key="17">
    <source>
        <dbReference type="ARBA" id="ARBA00023180"/>
    </source>
</evidence>
<evidence type="ECO:0000256" key="7">
    <source>
        <dbReference type="ARBA" id="ARBA00022692"/>
    </source>
</evidence>
<dbReference type="Gene3D" id="3.80.10.10">
    <property type="entry name" value="Ribonuclease Inhibitor"/>
    <property type="match status" value="2"/>
</dbReference>
<keyword evidence="7" id="KW-0812">Transmembrane</keyword>
<keyword evidence="6" id="KW-0433">Leucine-rich repeat</keyword>
<dbReference type="GO" id="GO:0005524">
    <property type="term" value="F:ATP binding"/>
    <property type="evidence" value="ECO:0007669"/>
    <property type="project" value="UniProtKB-KW"/>
</dbReference>
<evidence type="ECO:0000256" key="12">
    <source>
        <dbReference type="ARBA" id="ARBA00022840"/>
    </source>
</evidence>
<dbReference type="GO" id="GO:0004672">
    <property type="term" value="F:protein kinase activity"/>
    <property type="evidence" value="ECO:0007669"/>
    <property type="project" value="InterPro"/>
</dbReference>
<keyword evidence="4" id="KW-0134">Cell wall</keyword>
<keyword evidence="9" id="KW-0677">Repeat</keyword>
<keyword evidence="14" id="KW-0472">Membrane</keyword>
<keyword evidence="11" id="KW-0611">Plant defense</keyword>
<dbReference type="Proteomes" id="UP001367508">
    <property type="component" value="Unassembled WGS sequence"/>
</dbReference>
<keyword evidence="13" id="KW-1133">Transmembrane helix</keyword>
<dbReference type="InterPro" id="IPR008266">
    <property type="entry name" value="Tyr_kinase_AS"/>
</dbReference>
<evidence type="ECO:0000256" key="2">
    <source>
        <dbReference type="ARBA" id="ARBA00004191"/>
    </source>
</evidence>
<evidence type="ECO:0000256" key="9">
    <source>
        <dbReference type="ARBA" id="ARBA00022737"/>
    </source>
</evidence>
<dbReference type="Pfam" id="PF13855">
    <property type="entry name" value="LRR_8"/>
    <property type="match status" value="1"/>
</dbReference>
<proteinExistence type="inferred from homology"/>
<dbReference type="PROSITE" id="PS00109">
    <property type="entry name" value="PROTEIN_KINASE_TYR"/>
    <property type="match status" value="1"/>
</dbReference>
<dbReference type="InterPro" id="IPR001611">
    <property type="entry name" value="Leu-rich_rpt"/>
</dbReference>
<dbReference type="PANTHER" id="PTHR48053">
    <property type="entry name" value="LEUCINE RICH REPEAT FAMILY PROTEIN, EXPRESSED"/>
    <property type="match status" value="1"/>
</dbReference>
<keyword evidence="8" id="KW-0732">Signal</keyword>
<sequence>MVISLELATPVVVDIKSSTAVSNIASVNSSNNVDPQVEQYRDILVGATNGANHQNPNDTFTPVLVTVKEGVRIKEVSELEAASDPLKLQLDQEANAILASAWWNASYSNYNNISTRCEWYGIVCNSAGSIIEITFDGSPPYIGDIQFATLNLSALRNLERLDVSGIGLEGRIPPEIGNLSQLTFLDLSFNSIVGMIPMSFGNLIQLKSLDISNNYIRGFIPPELRFLKNLTALDLSHNIIHATLPISLTKLTKLQKLDISHNVLVGSLPSEIDQLANLRELRLNNNSINGKLPISLTNLTHLKILDISDNILVGSLPSNLGRLTGLQELQLKNNYIGGTLPISLKKLILLKKLDTSHNLLVGSIPSNLNKLTMLQELRLNNNTITGNIPVSTVSLEQLTTCDLSHNLLHGQIPPRLGYLPYLNFLNLSYNSLTGEISRDLLCVRYVNISYNNLEGPIPDGFPQDALIGNRDIFRDNSDFEFQFHPYISPTMELDWRKRVNIVKGIAYAVSYLHHDCTPPIVHRDMSTSNVLLNLEWEPSVSDFGTARLLNHDSSNRTIVAGTIGYIAPELAYTMVVSEKCDVYSFGVVALETLVGRHPKEILSSLQSTSTNGLTLCEVLDQRLPQPTMSVLLDIVRVAVVAFACLNPNPCSRPTMKCVSQCFLDQLTPLNISLREILLQQLMSQELRLYFKF</sequence>
<evidence type="ECO:0000256" key="16">
    <source>
        <dbReference type="ARBA" id="ARBA00023170"/>
    </source>
</evidence>
<dbReference type="SMART" id="SM00369">
    <property type="entry name" value="LRR_TYP"/>
    <property type="match status" value="7"/>
</dbReference>
<keyword evidence="10" id="KW-0547">Nucleotide-binding</keyword>
<keyword evidence="17" id="KW-0325">Glycoprotein</keyword>
<comment type="similarity">
    <text evidence="18">Belongs to the polygalacturonase-inhibiting protein family.</text>
</comment>
<feature type="domain" description="Protein kinase" evidence="19">
    <location>
        <begin position="326"/>
        <end position="663"/>
    </location>
</feature>
<evidence type="ECO:0000256" key="3">
    <source>
        <dbReference type="ARBA" id="ARBA00004479"/>
    </source>
</evidence>
<keyword evidence="21" id="KW-1185">Reference proteome</keyword>
<evidence type="ECO:0000313" key="20">
    <source>
        <dbReference type="EMBL" id="KAK7340521.1"/>
    </source>
</evidence>
<dbReference type="InterPro" id="IPR032675">
    <property type="entry name" value="LRR_dom_sf"/>
</dbReference>
<dbReference type="FunFam" id="3.80.10.10:FF:000041">
    <property type="entry name" value="LRR receptor-like serine/threonine-protein kinase ERECTA"/>
    <property type="match status" value="2"/>
</dbReference>
<dbReference type="InterPro" id="IPR051716">
    <property type="entry name" value="Plant_RL_S/T_kinase"/>
</dbReference>
<dbReference type="GO" id="GO:0016020">
    <property type="term" value="C:membrane"/>
    <property type="evidence" value="ECO:0007669"/>
    <property type="project" value="UniProtKB-SubCell"/>
</dbReference>
<reference evidence="20 21" key="1">
    <citation type="submission" date="2024-01" db="EMBL/GenBank/DDBJ databases">
        <title>The genomes of 5 underutilized Papilionoideae crops provide insights into root nodulation and disease resistanc.</title>
        <authorList>
            <person name="Jiang F."/>
        </authorList>
    </citation>
    <scope>NUCLEOTIDE SEQUENCE [LARGE SCALE GENOMIC DNA]</scope>
    <source>
        <strain evidence="20">LVBAO_FW01</strain>
        <tissue evidence="20">Leaves</tissue>
    </source>
</reference>
<organism evidence="20 21">
    <name type="scientific">Canavalia gladiata</name>
    <name type="common">Sword bean</name>
    <name type="synonym">Dolichos gladiatus</name>
    <dbReference type="NCBI Taxonomy" id="3824"/>
    <lineage>
        <taxon>Eukaryota</taxon>
        <taxon>Viridiplantae</taxon>
        <taxon>Streptophyta</taxon>
        <taxon>Embryophyta</taxon>
        <taxon>Tracheophyta</taxon>
        <taxon>Spermatophyta</taxon>
        <taxon>Magnoliopsida</taxon>
        <taxon>eudicotyledons</taxon>
        <taxon>Gunneridae</taxon>
        <taxon>Pentapetalae</taxon>
        <taxon>rosids</taxon>
        <taxon>fabids</taxon>
        <taxon>Fabales</taxon>
        <taxon>Fabaceae</taxon>
        <taxon>Papilionoideae</taxon>
        <taxon>50 kb inversion clade</taxon>
        <taxon>NPAAA clade</taxon>
        <taxon>indigoferoid/millettioid clade</taxon>
        <taxon>Phaseoleae</taxon>
        <taxon>Canavalia</taxon>
    </lineage>
</organism>
<dbReference type="PANTHER" id="PTHR48053:SF126">
    <property type="entry name" value="MDIS1-INTERACTING RECEPTOR LIKE KINASE 2-LIKE ISOFORM X1"/>
    <property type="match status" value="1"/>
</dbReference>
<evidence type="ECO:0000256" key="6">
    <source>
        <dbReference type="ARBA" id="ARBA00022614"/>
    </source>
</evidence>
<protein>
    <recommendedName>
        <fullName evidence="19">Protein kinase domain-containing protein</fullName>
    </recommendedName>
</protein>
<dbReference type="Gene3D" id="1.10.510.10">
    <property type="entry name" value="Transferase(Phosphotransferase) domain 1"/>
    <property type="match status" value="1"/>
</dbReference>
<evidence type="ECO:0000256" key="18">
    <source>
        <dbReference type="ARBA" id="ARBA00038043"/>
    </source>
</evidence>
<keyword evidence="16" id="KW-0675">Receptor</keyword>
<keyword evidence="15" id="KW-1015">Disulfide bond</keyword>
<evidence type="ECO:0000256" key="11">
    <source>
        <dbReference type="ARBA" id="ARBA00022821"/>
    </source>
</evidence>
<dbReference type="EMBL" id="JAYMYQ010000004">
    <property type="protein sequence ID" value="KAK7340521.1"/>
    <property type="molecule type" value="Genomic_DNA"/>
</dbReference>
<evidence type="ECO:0000256" key="5">
    <source>
        <dbReference type="ARBA" id="ARBA00022525"/>
    </source>
</evidence>
<accession>A0AAN9QN75</accession>
<comment type="caution">
    <text evidence="20">The sequence shown here is derived from an EMBL/GenBank/DDBJ whole genome shotgun (WGS) entry which is preliminary data.</text>
</comment>
<evidence type="ECO:0000256" key="13">
    <source>
        <dbReference type="ARBA" id="ARBA00022989"/>
    </source>
</evidence>
<evidence type="ECO:0000259" key="19">
    <source>
        <dbReference type="PROSITE" id="PS50011"/>
    </source>
</evidence>
<dbReference type="Pfam" id="PF00069">
    <property type="entry name" value="Pkinase"/>
    <property type="match status" value="1"/>
</dbReference>
<dbReference type="InterPro" id="IPR011009">
    <property type="entry name" value="Kinase-like_dom_sf"/>
</dbReference>
<dbReference type="Pfam" id="PF00560">
    <property type="entry name" value="LRR_1"/>
    <property type="match status" value="8"/>
</dbReference>
<keyword evidence="12" id="KW-0067">ATP-binding</keyword>
<dbReference type="GO" id="GO:0006952">
    <property type="term" value="P:defense response"/>
    <property type="evidence" value="ECO:0007669"/>
    <property type="project" value="UniProtKB-KW"/>
</dbReference>
<dbReference type="SUPFAM" id="SSF52058">
    <property type="entry name" value="L domain-like"/>
    <property type="match status" value="1"/>
</dbReference>
<dbReference type="InterPro" id="IPR003591">
    <property type="entry name" value="Leu-rich_rpt_typical-subtyp"/>
</dbReference>
<evidence type="ECO:0000256" key="15">
    <source>
        <dbReference type="ARBA" id="ARBA00023157"/>
    </source>
</evidence>
<dbReference type="PROSITE" id="PS50011">
    <property type="entry name" value="PROTEIN_KINASE_DOM"/>
    <property type="match status" value="1"/>
</dbReference>
<name>A0AAN9QN75_CANGL</name>
<dbReference type="FunFam" id="3.80.10.10:FF:000400">
    <property type="entry name" value="Nuclear pore complex protein NUP107"/>
    <property type="match status" value="1"/>
</dbReference>
<evidence type="ECO:0000256" key="4">
    <source>
        <dbReference type="ARBA" id="ARBA00022512"/>
    </source>
</evidence>
<gene>
    <name evidence="20" type="ORF">VNO77_21227</name>
</gene>